<dbReference type="Proteomes" id="UP001431783">
    <property type="component" value="Unassembled WGS sequence"/>
</dbReference>
<evidence type="ECO:0000313" key="2">
    <source>
        <dbReference type="EMBL" id="KAK9870823.1"/>
    </source>
</evidence>
<keyword evidence="1" id="KW-0812">Transmembrane</keyword>
<evidence type="ECO:0000313" key="3">
    <source>
        <dbReference type="Proteomes" id="UP001431783"/>
    </source>
</evidence>
<reference evidence="2 3" key="1">
    <citation type="submission" date="2023-03" db="EMBL/GenBank/DDBJ databases">
        <title>Genome insight into feeding habits of ladybird beetles.</title>
        <authorList>
            <person name="Li H.-S."/>
            <person name="Huang Y.-H."/>
            <person name="Pang H."/>
        </authorList>
    </citation>
    <scope>NUCLEOTIDE SEQUENCE [LARGE SCALE GENOMIC DNA]</scope>
    <source>
        <strain evidence="2">SYSU_2023b</strain>
        <tissue evidence="2">Whole body</tissue>
    </source>
</reference>
<keyword evidence="1" id="KW-0472">Membrane</keyword>
<name>A0AAW1TQA5_9CUCU</name>
<sequence>MAESNSVCDCEDCDDPSKRVRQEILDIYTLTSRALPDTSKQPSCVFEKAGDVSPLEDGIIRPKYVKMCTRIPRDDPRAVPCPTAPKSRTRGFTIFSRYTLLIIVILLALSLLLMYFYDYNFAPIIIFLKPNFLNTSNKS</sequence>
<accession>A0AAW1TQA5</accession>
<organism evidence="2 3">
    <name type="scientific">Henosepilachna vigintioctopunctata</name>
    <dbReference type="NCBI Taxonomy" id="420089"/>
    <lineage>
        <taxon>Eukaryota</taxon>
        <taxon>Metazoa</taxon>
        <taxon>Ecdysozoa</taxon>
        <taxon>Arthropoda</taxon>
        <taxon>Hexapoda</taxon>
        <taxon>Insecta</taxon>
        <taxon>Pterygota</taxon>
        <taxon>Neoptera</taxon>
        <taxon>Endopterygota</taxon>
        <taxon>Coleoptera</taxon>
        <taxon>Polyphaga</taxon>
        <taxon>Cucujiformia</taxon>
        <taxon>Coccinelloidea</taxon>
        <taxon>Coccinellidae</taxon>
        <taxon>Epilachninae</taxon>
        <taxon>Epilachnini</taxon>
        <taxon>Henosepilachna</taxon>
    </lineage>
</organism>
<keyword evidence="3" id="KW-1185">Reference proteome</keyword>
<comment type="caution">
    <text evidence="2">The sequence shown here is derived from an EMBL/GenBank/DDBJ whole genome shotgun (WGS) entry which is preliminary data.</text>
</comment>
<dbReference type="EMBL" id="JARQZJ010000004">
    <property type="protein sequence ID" value="KAK9870823.1"/>
    <property type="molecule type" value="Genomic_DNA"/>
</dbReference>
<feature type="transmembrane region" description="Helical" evidence="1">
    <location>
        <begin position="98"/>
        <end position="117"/>
    </location>
</feature>
<evidence type="ECO:0000256" key="1">
    <source>
        <dbReference type="SAM" id="Phobius"/>
    </source>
</evidence>
<keyword evidence="1" id="KW-1133">Transmembrane helix</keyword>
<gene>
    <name evidence="2" type="ORF">WA026_009785</name>
</gene>
<dbReference type="AlphaFoldDB" id="A0AAW1TQA5"/>
<proteinExistence type="predicted"/>
<protein>
    <submittedName>
        <fullName evidence="2">Uncharacterized protein</fullName>
    </submittedName>
</protein>